<keyword evidence="9 12" id="KW-0418">Kinase</keyword>
<comment type="similarity">
    <text evidence="3 12">Belongs to the phosphoglycerate kinase family.</text>
</comment>
<dbReference type="Gene3D" id="3.40.50.1260">
    <property type="entry name" value="Phosphoglycerate kinase, N-terminal domain"/>
    <property type="match status" value="2"/>
</dbReference>
<dbReference type="SUPFAM" id="SSF53748">
    <property type="entry name" value="Phosphoglycerate kinase"/>
    <property type="match status" value="1"/>
</dbReference>
<name>F0Y578_AURAN</name>
<dbReference type="OrthoDB" id="275353at2759"/>
<evidence type="ECO:0000256" key="12">
    <source>
        <dbReference type="RuleBase" id="RU000532"/>
    </source>
</evidence>
<dbReference type="SUPFAM" id="SSF51197">
    <property type="entry name" value="Clavaminate synthase-like"/>
    <property type="match status" value="1"/>
</dbReference>
<evidence type="ECO:0000256" key="3">
    <source>
        <dbReference type="ARBA" id="ARBA00008982"/>
    </source>
</evidence>
<evidence type="ECO:0000256" key="1">
    <source>
        <dbReference type="ARBA" id="ARBA00000642"/>
    </source>
</evidence>
<evidence type="ECO:0000256" key="7">
    <source>
        <dbReference type="ARBA" id="ARBA00022679"/>
    </source>
</evidence>
<dbReference type="KEGG" id="aaf:AURANDRAFT_71305"/>
<dbReference type="AlphaFoldDB" id="F0Y578"/>
<keyword evidence="10" id="KW-0067">ATP-binding</keyword>
<dbReference type="RefSeq" id="XP_009035517.1">
    <property type="nucleotide sequence ID" value="XM_009037269.1"/>
</dbReference>
<dbReference type="InterPro" id="IPR015911">
    <property type="entry name" value="Phosphoglycerate_kinase_CS"/>
</dbReference>
<evidence type="ECO:0000256" key="10">
    <source>
        <dbReference type="ARBA" id="ARBA00022840"/>
    </source>
</evidence>
<comment type="pathway">
    <text evidence="12">Carbohydrate degradation; glycolysis; pyruvate from D-glyceraldehyde 3-phosphate: step 2/5.</text>
</comment>
<comment type="catalytic activity">
    <reaction evidence="1 12">
        <text>(2R)-3-phosphoglycerate + ATP = (2R)-3-phospho-glyceroyl phosphate + ADP</text>
        <dbReference type="Rhea" id="RHEA:14801"/>
        <dbReference type="ChEBI" id="CHEBI:30616"/>
        <dbReference type="ChEBI" id="CHEBI:57604"/>
        <dbReference type="ChEBI" id="CHEBI:58272"/>
        <dbReference type="ChEBI" id="CHEBI:456216"/>
        <dbReference type="EC" id="2.7.2.3"/>
    </reaction>
</comment>
<dbReference type="GO" id="GO:0006096">
    <property type="term" value="P:glycolytic process"/>
    <property type="evidence" value="ECO:0007669"/>
    <property type="project" value="UniProtKB-UniPathway"/>
</dbReference>
<dbReference type="GO" id="GO:0005829">
    <property type="term" value="C:cytosol"/>
    <property type="evidence" value="ECO:0007669"/>
    <property type="project" value="TreeGrafter"/>
</dbReference>
<dbReference type="InterPro" id="IPR015824">
    <property type="entry name" value="Phosphoglycerate_kinase_N"/>
</dbReference>
<dbReference type="eggNOG" id="KOG1367">
    <property type="taxonomic scope" value="Eukaryota"/>
</dbReference>
<dbReference type="Gene3D" id="2.60.120.620">
    <property type="entry name" value="q2cbj1_9rhob like domain"/>
    <property type="match status" value="1"/>
</dbReference>
<evidence type="ECO:0000256" key="2">
    <source>
        <dbReference type="ARBA" id="ARBA00001946"/>
    </source>
</evidence>
<proteinExistence type="inferred from homology"/>
<dbReference type="FunFam" id="3.40.50.1260:FF:000003">
    <property type="entry name" value="Phosphoglycerate kinase"/>
    <property type="match status" value="1"/>
</dbReference>
<keyword evidence="15" id="KW-1185">Reference proteome</keyword>
<evidence type="ECO:0000256" key="9">
    <source>
        <dbReference type="ARBA" id="ARBA00022777"/>
    </source>
</evidence>
<evidence type="ECO:0000256" key="6">
    <source>
        <dbReference type="ARBA" id="ARBA00016471"/>
    </source>
</evidence>
<dbReference type="InterPro" id="IPR008775">
    <property type="entry name" value="Phytyl_CoA_dOase-like"/>
</dbReference>
<dbReference type="CDD" id="cd00318">
    <property type="entry name" value="Phosphoglycerate_kinase"/>
    <property type="match status" value="1"/>
</dbReference>
<evidence type="ECO:0000313" key="14">
    <source>
        <dbReference type="EMBL" id="EGB09450.1"/>
    </source>
</evidence>
<dbReference type="GeneID" id="20228158"/>
<dbReference type="InParanoid" id="F0Y578"/>
<dbReference type="GO" id="GO:0004618">
    <property type="term" value="F:phosphoglycerate kinase activity"/>
    <property type="evidence" value="ECO:0007669"/>
    <property type="project" value="UniProtKB-EC"/>
</dbReference>
<dbReference type="PANTHER" id="PTHR11406">
    <property type="entry name" value="PHOSPHOGLYCERATE KINASE"/>
    <property type="match status" value="1"/>
</dbReference>
<dbReference type="EC" id="2.7.2.3" evidence="5 12"/>
<sequence length="978" mass="103222">MLEKAVDATKTSALRPLVLATRDAGDGGFGNILGPRDDTAADDRQTRWDVFLDPEDATVAAVVGELLNGPVGDAFEELCGGLDAPLRECAAIVAEPGAAPQPVHADTQWTDEPVLFTCFVALQDIPPELGPTRFLPGTATREKHDAMDAALVDPVSPERAITSYCAGQPSLLALLEEGDASLYDSRLHHAGGPCFEATRCLFYVSFGHAANENYPEPPQRSLGKAMKLAILALALSVADAFVAPGAARAGRMVELDAKKSVADMSEADLKGKKVLIRCDLNVPLKDGVIGDDTRIRASVPTVKYLLEKGASVAMCSHLGRPKDGPEDKFSLGPVSARMAECLGKDVKMAPDCIGDEVAAMVGSLGEGEAMLLENTRFYKEEEKNEAAFVEKLAAPFDLFVNDAFGTAHRAHASTEGVTKFLSPSVSGYLLAKELKYLAGAVDEPVRPLAAIVGGSKVSSKITVLESLINKCDKVIIGGGMTFTFLKAMGKPVGSSLVEDDFLDTAKAAMKLAEEKGCELIFPSEILVADKFDAEANTQVVDQDSIPDGWMGLDNGPKATKEIQEKLADCKTVIWNGPMGVFEIDAFAKGTFAICDTLAELTEKGCVTIIGGGDSVAAVEKAGLADKMSHISTGGGASLELLEGKQPNAPRPVDATAEASATAFAAEAATGRLFPRFSAEVAAKILGFVGWRGLFRLERTGRRGARWAAAGYAFAVPGLRAAAGVAPRAAVRAALAVRADHALRRFAGDGVVCDFPRLEDMSRESGSLWRNLLSRLRYVACAARTAPAAPALFVVEILAQDWRDSPADPDHVVASSAARVLGAWATDAFDDDKSFIAGTPGAYYWGRLHVATDGCAPVSRSALWGSYLDLFARVWAWSPCGAVAVVAVRRLGLPGGPASRDAFVPMHPLPDADRPPDDAEWPVVAHVASTFADDGDAMRVASLTFAFTGCRRGGADDQAFLGDKLARVAIWTPAFAGGS</sequence>
<dbReference type="UniPathway" id="UPA00109">
    <property type="reaction ID" value="UER00185"/>
</dbReference>
<evidence type="ECO:0000256" key="13">
    <source>
        <dbReference type="RuleBase" id="RU000696"/>
    </source>
</evidence>
<dbReference type="Pfam" id="PF00162">
    <property type="entry name" value="PGK"/>
    <property type="match status" value="1"/>
</dbReference>
<dbReference type="InterPro" id="IPR001576">
    <property type="entry name" value="Phosphoglycerate_kinase"/>
</dbReference>
<dbReference type="Proteomes" id="UP000002729">
    <property type="component" value="Unassembled WGS sequence"/>
</dbReference>
<organism evidence="15">
    <name type="scientific">Aureococcus anophagefferens</name>
    <name type="common">Harmful bloom alga</name>
    <dbReference type="NCBI Taxonomy" id="44056"/>
    <lineage>
        <taxon>Eukaryota</taxon>
        <taxon>Sar</taxon>
        <taxon>Stramenopiles</taxon>
        <taxon>Ochrophyta</taxon>
        <taxon>Pelagophyceae</taxon>
        <taxon>Pelagomonadales</taxon>
        <taxon>Pelagomonadaceae</taxon>
        <taxon>Aureococcus</taxon>
    </lineage>
</organism>
<evidence type="ECO:0000256" key="8">
    <source>
        <dbReference type="ARBA" id="ARBA00022741"/>
    </source>
</evidence>
<evidence type="ECO:0000256" key="11">
    <source>
        <dbReference type="ARBA" id="ARBA00022842"/>
    </source>
</evidence>
<dbReference type="HAMAP" id="MF_00145">
    <property type="entry name" value="Phosphoglyc_kinase"/>
    <property type="match status" value="1"/>
</dbReference>
<dbReference type="Pfam" id="PF05721">
    <property type="entry name" value="PhyH"/>
    <property type="match status" value="1"/>
</dbReference>
<keyword evidence="8" id="KW-0547">Nucleotide-binding</keyword>
<evidence type="ECO:0000313" key="15">
    <source>
        <dbReference type="Proteomes" id="UP000002729"/>
    </source>
</evidence>
<protein>
    <recommendedName>
        <fullName evidence="6 12">Phosphoglycerate kinase</fullName>
        <ecNumber evidence="5 12">2.7.2.3</ecNumber>
    </recommendedName>
</protein>
<dbReference type="InterPro" id="IPR036043">
    <property type="entry name" value="Phosphoglycerate_kinase_sf"/>
</dbReference>
<comment type="subunit">
    <text evidence="4 13">Monomer.</text>
</comment>
<keyword evidence="7 12" id="KW-0808">Transferase</keyword>
<evidence type="ECO:0000256" key="5">
    <source>
        <dbReference type="ARBA" id="ARBA00013061"/>
    </source>
</evidence>
<evidence type="ECO:0000256" key="4">
    <source>
        <dbReference type="ARBA" id="ARBA00011245"/>
    </source>
</evidence>
<reference evidence="14 15" key="1">
    <citation type="journal article" date="2011" name="Proc. Natl. Acad. Sci. U.S.A.">
        <title>Niche of harmful alga Aureococcus anophagefferens revealed through ecogenomics.</title>
        <authorList>
            <person name="Gobler C.J."/>
            <person name="Berry D.L."/>
            <person name="Dyhrman S.T."/>
            <person name="Wilhelm S.W."/>
            <person name="Salamov A."/>
            <person name="Lobanov A.V."/>
            <person name="Zhang Y."/>
            <person name="Collier J.L."/>
            <person name="Wurch L.L."/>
            <person name="Kustka A.B."/>
            <person name="Dill B.D."/>
            <person name="Shah M."/>
            <person name="VerBerkmoes N.C."/>
            <person name="Kuo A."/>
            <person name="Terry A."/>
            <person name="Pangilinan J."/>
            <person name="Lindquist E.A."/>
            <person name="Lucas S."/>
            <person name="Paulsen I.T."/>
            <person name="Hattenrath-Lehmann T.K."/>
            <person name="Talmage S.C."/>
            <person name="Walker E.A."/>
            <person name="Koch F."/>
            <person name="Burson A.M."/>
            <person name="Marcoval M.A."/>
            <person name="Tang Y.Z."/>
            <person name="Lecleir G.R."/>
            <person name="Coyne K.J."/>
            <person name="Berg G.M."/>
            <person name="Bertrand E.M."/>
            <person name="Saito M.A."/>
            <person name="Gladyshev V.N."/>
            <person name="Grigoriev I.V."/>
        </authorList>
    </citation>
    <scope>NUCLEOTIDE SEQUENCE [LARGE SCALE GENOMIC DNA]</scope>
    <source>
        <strain evidence="15">CCMP 1984</strain>
    </source>
</reference>
<dbReference type="GO" id="GO:0005524">
    <property type="term" value="F:ATP binding"/>
    <property type="evidence" value="ECO:0007669"/>
    <property type="project" value="UniProtKB-KW"/>
</dbReference>
<dbReference type="GO" id="GO:0043531">
    <property type="term" value="F:ADP binding"/>
    <property type="evidence" value="ECO:0007669"/>
    <property type="project" value="TreeGrafter"/>
</dbReference>
<keyword evidence="11" id="KW-0460">Magnesium</keyword>
<dbReference type="FunFam" id="3.40.50.1260:FF:000006">
    <property type="entry name" value="Phosphoglycerate kinase"/>
    <property type="match status" value="1"/>
</dbReference>
<gene>
    <name evidence="14" type="ORF">AURANDRAFT_71305</name>
</gene>
<accession>F0Y578</accession>
<dbReference type="PANTHER" id="PTHR11406:SF23">
    <property type="entry name" value="PHOSPHOGLYCERATE KINASE 1, CHLOROPLASTIC-RELATED"/>
    <property type="match status" value="1"/>
</dbReference>
<dbReference type="PRINTS" id="PR00477">
    <property type="entry name" value="PHGLYCKINASE"/>
</dbReference>
<dbReference type="GO" id="GO:0006094">
    <property type="term" value="P:gluconeogenesis"/>
    <property type="evidence" value="ECO:0007669"/>
    <property type="project" value="TreeGrafter"/>
</dbReference>
<dbReference type="PROSITE" id="PS00111">
    <property type="entry name" value="PGLYCERATE_KINASE"/>
    <property type="match status" value="1"/>
</dbReference>
<comment type="cofactor">
    <cofactor evidence="2">
        <name>Mg(2+)</name>
        <dbReference type="ChEBI" id="CHEBI:18420"/>
    </cofactor>
</comment>
<dbReference type="EMBL" id="GL833125">
    <property type="protein sequence ID" value="EGB09450.1"/>
    <property type="molecule type" value="Genomic_DNA"/>
</dbReference>